<dbReference type="EMBL" id="MN739664">
    <property type="protein sequence ID" value="QHT19291.1"/>
    <property type="molecule type" value="Genomic_DNA"/>
</dbReference>
<reference evidence="1" key="1">
    <citation type="journal article" date="2020" name="Nature">
        <title>Giant virus diversity and host interactions through global metagenomics.</title>
        <authorList>
            <person name="Schulz F."/>
            <person name="Roux S."/>
            <person name="Paez-Espino D."/>
            <person name="Jungbluth S."/>
            <person name="Walsh D.A."/>
            <person name="Denef V.J."/>
            <person name="McMahon K.D."/>
            <person name="Konstantinidis K.T."/>
            <person name="Eloe-Fadrosh E.A."/>
            <person name="Kyrpides N.C."/>
            <person name="Woyke T."/>
        </authorList>
    </citation>
    <scope>NUCLEOTIDE SEQUENCE</scope>
    <source>
        <strain evidence="1">GVMAG-M-3300023174-57</strain>
    </source>
</reference>
<organism evidence="1">
    <name type="scientific">viral metagenome</name>
    <dbReference type="NCBI Taxonomy" id="1070528"/>
    <lineage>
        <taxon>unclassified sequences</taxon>
        <taxon>metagenomes</taxon>
        <taxon>organismal metagenomes</taxon>
    </lineage>
</organism>
<sequence>MRHTFSQTKTRKNLFITYGNTVWLYPQVDIEAALATTTYPHTYDGDFITCPDMTALAGVYYDIFAQTAASNPTPPPVPVGGGNPGYTVGVGTLLQDMGRELRFRLSGGEVVVVWRLVKQLTPQRNPPLAFGVYGQSLNETVGYTTTFLSFGVPPNTGPGSGVFDEVNLVRVG</sequence>
<protein>
    <submittedName>
        <fullName evidence="1">Uncharacterized protein</fullName>
    </submittedName>
</protein>
<dbReference type="AlphaFoldDB" id="A0A6C0DS15"/>
<evidence type="ECO:0000313" key="1">
    <source>
        <dbReference type="EMBL" id="QHT19291.1"/>
    </source>
</evidence>
<proteinExistence type="predicted"/>
<name>A0A6C0DS15_9ZZZZ</name>
<accession>A0A6C0DS15</accession>